<dbReference type="Pfam" id="PF00128">
    <property type="entry name" value="Alpha-amylase"/>
    <property type="match status" value="1"/>
</dbReference>
<comment type="similarity">
    <text evidence="3 10">Belongs to the glycosyl hydrolase 13 family.</text>
</comment>
<dbReference type="PANTHER" id="PTHR10357:SF215">
    <property type="entry name" value="ALPHA-AMYLASE 1"/>
    <property type="match status" value="1"/>
</dbReference>
<dbReference type="SMART" id="SM00632">
    <property type="entry name" value="Aamy_C"/>
    <property type="match status" value="1"/>
</dbReference>
<dbReference type="SUPFAM" id="SSF49452">
    <property type="entry name" value="Starch-binding domain-like"/>
    <property type="match status" value="1"/>
</dbReference>
<evidence type="ECO:0000259" key="12">
    <source>
        <dbReference type="PROSITE" id="PS51166"/>
    </source>
</evidence>
<dbReference type="GO" id="GO:0046872">
    <property type="term" value="F:metal ion binding"/>
    <property type="evidence" value="ECO:0007669"/>
    <property type="project" value="UniProtKB-KW"/>
</dbReference>
<evidence type="ECO:0000256" key="7">
    <source>
        <dbReference type="ARBA" id="ARBA00022729"/>
    </source>
</evidence>
<dbReference type="OrthoDB" id="9802433at2"/>
<dbReference type="InterPro" id="IPR013780">
    <property type="entry name" value="Glyco_hydro_b"/>
</dbReference>
<dbReference type="InterPro" id="IPR013784">
    <property type="entry name" value="Carb-bd-like_fold"/>
</dbReference>
<protein>
    <recommendedName>
        <fullName evidence="5">Alpha-amylase</fullName>
        <ecNumber evidence="4">3.2.1.1</ecNumber>
    </recommendedName>
    <alternativeName>
        <fullName evidence="9">1,4-alpha-D-glucan glucanohydrolase</fullName>
    </alternativeName>
</protein>
<dbReference type="CDD" id="cd11320">
    <property type="entry name" value="AmyAc_AmyMalt_CGTase_like"/>
    <property type="match status" value="1"/>
</dbReference>
<dbReference type="InterPro" id="IPR006047">
    <property type="entry name" value="GH13_cat_dom"/>
</dbReference>
<feature type="signal peptide" evidence="11">
    <location>
        <begin position="1"/>
        <end position="30"/>
    </location>
</feature>
<dbReference type="RefSeq" id="WP_091279517.1">
    <property type="nucleotide sequence ID" value="NZ_LT629804.1"/>
</dbReference>
<evidence type="ECO:0000256" key="2">
    <source>
        <dbReference type="ARBA" id="ARBA00001913"/>
    </source>
</evidence>
<keyword evidence="13" id="KW-0326">Glycosidase</keyword>
<dbReference type="SMART" id="SM00642">
    <property type="entry name" value="Aamy"/>
    <property type="match status" value="1"/>
</dbReference>
<sequence>MKINSRKAMTGIIAGALAVAMSCVVPSASAASSEGSRSSVGYSSDLAGDVIYQIVVDRFYDGNPGNNDPASAPGMFSQDKSNWQLYWGGDFAGITAKIDYLKKMGVGAIWISPPVKNMSVPAIDQNGTKLAGYHGYWGMDFFVPDPHFGTWKEFDAMVKAAHKAGIKVVMDWAMNHTSPEDVNNVNYGVNGALEKNGERISSYNSDPAGYFHHNGGVSDYNHRYQMRYQNLFNLADLAQENPATEAYLKEAVDTWIQHGVDGIRMDAVKHMSQGFQKAYVDHIYSQKGMFVFGEWADTATAPLWQDEINFANASGQSVENFDLNASLHKAFGQNMSIKEVDAVIGRQQEKFNWPNHLINFVDGHDVSRLLSIRNDTNKLDQATIIAMTAPGIPSIYYGDEQYSHNDETNFSQQRGGDPFNRQQMPKFDTETKNFKVIRALSDLRKDNPALRYGISQQRWINDDVYVYERHFFNDVVLVAVNKGQQDQKLDGLRTRLPQGKYDDRLKKMLGGGTLSVMSGTGEDRATGEYILKAGQAAVWSYVSDKKDDAPKIGNIGPTMGRQGNMVVVSGKDFGTDKGAVTVAGTPATVKQWTSQSIEFVIPNTGSSGIKQVTVTSKTGKESNAINYEILSGPQTQATFSIDGISMTMGDELYLSGDVPELGDNNADRAMINGPAACPQFPKCFINVSVPQNKEINYKFFIKRKTGEVEWQQQSHRATISSPQAMSFDVSW</sequence>
<dbReference type="GeneID" id="65344251"/>
<keyword evidence="14" id="KW-1185">Reference proteome</keyword>
<dbReference type="InterPro" id="IPR006046">
    <property type="entry name" value="Alpha_amylase"/>
</dbReference>
<dbReference type="SMART" id="SM01065">
    <property type="entry name" value="CBM_2"/>
    <property type="match status" value="1"/>
</dbReference>
<dbReference type="GO" id="GO:0005975">
    <property type="term" value="P:carbohydrate metabolic process"/>
    <property type="evidence" value="ECO:0007669"/>
    <property type="project" value="InterPro"/>
</dbReference>
<dbReference type="InterPro" id="IPR002044">
    <property type="entry name" value="CBM20"/>
</dbReference>
<dbReference type="PANTHER" id="PTHR10357">
    <property type="entry name" value="ALPHA-AMYLASE FAMILY MEMBER"/>
    <property type="match status" value="1"/>
</dbReference>
<comment type="cofactor">
    <cofactor evidence="2">
        <name>Ca(2+)</name>
        <dbReference type="ChEBI" id="CHEBI:29108"/>
    </cofactor>
</comment>
<evidence type="ECO:0000256" key="10">
    <source>
        <dbReference type="RuleBase" id="RU003615"/>
    </source>
</evidence>
<organism evidence="13 14">
    <name type="scientific">Arcanobacterium phocae</name>
    <dbReference type="NCBI Taxonomy" id="131112"/>
    <lineage>
        <taxon>Bacteria</taxon>
        <taxon>Bacillati</taxon>
        <taxon>Actinomycetota</taxon>
        <taxon>Actinomycetes</taxon>
        <taxon>Actinomycetales</taxon>
        <taxon>Actinomycetaceae</taxon>
        <taxon>Arcanobacterium</taxon>
    </lineage>
</organism>
<dbReference type="InterPro" id="IPR031319">
    <property type="entry name" value="A-amylase_C"/>
</dbReference>
<comment type="catalytic activity">
    <reaction evidence="1">
        <text>Endohydrolysis of (1-&gt;4)-alpha-D-glucosidic linkages in polysaccharides containing three or more (1-&gt;4)-alpha-linked D-glucose units.</text>
        <dbReference type="EC" id="3.2.1.1"/>
    </reaction>
</comment>
<evidence type="ECO:0000256" key="11">
    <source>
        <dbReference type="SAM" id="SignalP"/>
    </source>
</evidence>
<dbReference type="SUPFAM" id="SSF51445">
    <property type="entry name" value="(Trans)glycosidases"/>
    <property type="match status" value="1"/>
</dbReference>
<dbReference type="Pfam" id="PF00686">
    <property type="entry name" value="CBM_20"/>
    <property type="match status" value="1"/>
</dbReference>
<proteinExistence type="inferred from homology"/>
<dbReference type="GO" id="GO:0004556">
    <property type="term" value="F:alpha-amylase activity"/>
    <property type="evidence" value="ECO:0007669"/>
    <property type="project" value="UniProtKB-EC"/>
</dbReference>
<dbReference type="EMBL" id="LT629804">
    <property type="protein sequence ID" value="SDU78519.1"/>
    <property type="molecule type" value="Genomic_DNA"/>
</dbReference>
<dbReference type="PROSITE" id="PS51166">
    <property type="entry name" value="CBM20"/>
    <property type="match status" value="1"/>
</dbReference>
<feature type="chain" id="PRO_5009279232" description="Alpha-amylase" evidence="11">
    <location>
        <begin position="31"/>
        <end position="731"/>
    </location>
</feature>
<evidence type="ECO:0000256" key="5">
    <source>
        <dbReference type="ARBA" id="ARBA00017303"/>
    </source>
</evidence>
<feature type="domain" description="CBM20" evidence="12">
    <location>
        <begin position="629"/>
        <end position="731"/>
    </location>
</feature>
<reference evidence="14" key="1">
    <citation type="submission" date="2016-10" db="EMBL/GenBank/DDBJ databases">
        <authorList>
            <person name="Varghese N."/>
            <person name="Submissions S."/>
        </authorList>
    </citation>
    <scope>NUCLEOTIDE SEQUENCE [LARGE SCALE GENOMIC DNA]</scope>
    <source>
        <strain evidence="14">DSM 10002</strain>
    </source>
</reference>
<keyword evidence="8" id="KW-0106">Calcium</keyword>
<dbReference type="CDD" id="cd00604">
    <property type="entry name" value="IPT_CGTD"/>
    <property type="match status" value="1"/>
</dbReference>
<evidence type="ECO:0000256" key="1">
    <source>
        <dbReference type="ARBA" id="ARBA00000548"/>
    </source>
</evidence>
<dbReference type="PROSITE" id="PS51257">
    <property type="entry name" value="PROKAR_LIPOPROTEIN"/>
    <property type="match status" value="1"/>
</dbReference>
<keyword evidence="6" id="KW-0479">Metal-binding</keyword>
<dbReference type="SUPFAM" id="SSF81296">
    <property type="entry name" value="E set domains"/>
    <property type="match status" value="1"/>
</dbReference>
<evidence type="ECO:0000256" key="8">
    <source>
        <dbReference type="ARBA" id="ARBA00022837"/>
    </source>
</evidence>
<dbReference type="InterPro" id="IPR017853">
    <property type="entry name" value="GH"/>
</dbReference>
<evidence type="ECO:0000256" key="9">
    <source>
        <dbReference type="ARBA" id="ARBA00030238"/>
    </source>
</evidence>
<evidence type="ECO:0000313" key="13">
    <source>
        <dbReference type="EMBL" id="SDU78519.1"/>
    </source>
</evidence>
<dbReference type="Pfam" id="PF01833">
    <property type="entry name" value="TIG"/>
    <property type="match status" value="1"/>
</dbReference>
<dbReference type="Proteomes" id="UP000214355">
    <property type="component" value="Chromosome I"/>
</dbReference>
<dbReference type="SUPFAM" id="SSF51011">
    <property type="entry name" value="Glycosyl hydrolase domain"/>
    <property type="match status" value="1"/>
</dbReference>
<dbReference type="GO" id="GO:2001070">
    <property type="term" value="F:starch binding"/>
    <property type="evidence" value="ECO:0007669"/>
    <property type="project" value="InterPro"/>
</dbReference>
<dbReference type="InterPro" id="IPR002909">
    <property type="entry name" value="IPT_dom"/>
</dbReference>
<dbReference type="InterPro" id="IPR013783">
    <property type="entry name" value="Ig-like_fold"/>
</dbReference>
<name>A0A1H2LC62_9ACTO</name>
<evidence type="ECO:0000256" key="4">
    <source>
        <dbReference type="ARBA" id="ARBA00012595"/>
    </source>
</evidence>
<dbReference type="Gene3D" id="3.20.20.80">
    <property type="entry name" value="Glycosidases"/>
    <property type="match status" value="1"/>
</dbReference>
<dbReference type="EC" id="3.2.1.1" evidence="4"/>
<dbReference type="Gene3D" id="2.60.40.10">
    <property type="entry name" value="Immunoglobulins"/>
    <property type="match status" value="2"/>
</dbReference>
<accession>A0A1H2LC62</accession>
<dbReference type="InterPro" id="IPR014756">
    <property type="entry name" value="Ig_E-set"/>
</dbReference>
<dbReference type="PRINTS" id="PR00110">
    <property type="entry name" value="ALPHAAMYLASE"/>
</dbReference>
<dbReference type="STRING" id="131112.SAMN04489737_0505"/>
<dbReference type="Gene3D" id="2.60.40.1180">
    <property type="entry name" value="Golgi alpha-mannosidase II"/>
    <property type="match status" value="1"/>
</dbReference>
<dbReference type="InterPro" id="IPR006048">
    <property type="entry name" value="A-amylase/branching_C"/>
</dbReference>
<gene>
    <name evidence="13" type="ORF">SAMN04489737_0505</name>
</gene>
<keyword evidence="7 11" id="KW-0732">Signal</keyword>
<dbReference type="Pfam" id="PF02806">
    <property type="entry name" value="Alpha-amylase_C"/>
    <property type="match status" value="1"/>
</dbReference>
<evidence type="ECO:0000313" key="14">
    <source>
        <dbReference type="Proteomes" id="UP000214355"/>
    </source>
</evidence>
<dbReference type="AlphaFoldDB" id="A0A1H2LC62"/>
<evidence type="ECO:0000256" key="6">
    <source>
        <dbReference type="ARBA" id="ARBA00022723"/>
    </source>
</evidence>
<keyword evidence="13" id="KW-0378">Hydrolase</keyword>
<evidence type="ECO:0000256" key="3">
    <source>
        <dbReference type="ARBA" id="ARBA00008061"/>
    </source>
</evidence>